<dbReference type="OrthoDB" id="427758at2"/>
<keyword evidence="1" id="KW-1133">Transmembrane helix</keyword>
<proteinExistence type="predicted"/>
<dbReference type="GO" id="GO:0008556">
    <property type="term" value="F:P-type potassium transmembrane transporter activity"/>
    <property type="evidence" value="ECO:0007669"/>
    <property type="project" value="InterPro"/>
</dbReference>
<feature type="transmembrane region" description="Helical" evidence="1">
    <location>
        <begin position="31"/>
        <end position="50"/>
    </location>
</feature>
<evidence type="ECO:0000256" key="1">
    <source>
        <dbReference type="SAM" id="Phobius"/>
    </source>
</evidence>
<accession>A0A6N8FXM5</accession>
<keyword evidence="1" id="KW-0812">Transmembrane</keyword>
<gene>
    <name evidence="2" type="ORF">BWI75_10035</name>
</gene>
<comment type="caution">
    <text evidence="2">The sequence shown here is derived from an EMBL/GenBank/DDBJ whole genome shotgun (WGS) entry which is preliminary data.</text>
</comment>
<evidence type="ECO:0000313" key="2">
    <source>
        <dbReference type="EMBL" id="MUL36676.1"/>
    </source>
</evidence>
<keyword evidence="3" id="KW-1185">Reference proteome</keyword>
<dbReference type="AlphaFoldDB" id="A0A6N8FXM5"/>
<feature type="transmembrane region" description="Helical" evidence="1">
    <location>
        <begin position="62"/>
        <end position="84"/>
    </location>
</feature>
<evidence type="ECO:0000313" key="3">
    <source>
        <dbReference type="Proteomes" id="UP000441797"/>
    </source>
</evidence>
<dbReference type="EMBL" id="NAPY01000013">
    <property type="protein sequence ID" value="MUL36676.1"/>
    <property type="molecule type" value="Genomic_DNA"/>
</dbReference>
<dbReference type="Proteomes" id="UP000441797">
    <property type="component" value="Unassembled WGS sequence"/>
</dbReference>
<keyword evidence="1" id="KW-0472">Membrane</keyword>
<dbReference type="GO" id="GO:0005886">
    <property type="term" value="C:plasma membrane"/>
    <property type="evidence" value="ECO:0007669"/>
    <property type="project" value="InterPro"/>
</dbReference>
<protein>
    <submittedName>
        <fullName evidence="2">ATPase</fullName>
    </submittedName>
</protein>
<sequence>MKRVELSATDQLIEVTEAMAFLWKRSRKQKLPVVTFVLLCLNLVLAPTVYAAADGTLERSSAWAVGLLILLTLALATYLFVVVLQPERF</sequence>
<organism evidence="2 3">
    <name type="scientific">Gloeocapsopsis dulcis AAB1 = 1H9</name>
    <dbReference type="NCBI Taxonomy" id="1433147"/>
    <lineage>
        <taxon>Bacteria</taxon>
        <taxon>Bacillati</taxon>
        <taxon>Cyanobacteriota</taxon>
        <taxon>Cyanophyceae</taxon>
        <taxon>Oscillatoriophycideae</taxon>
        <taxon>Chroococcales</taxon>
        <taxon>Chroococcaceae</taxon>
        <taxon>Gloeocapsopsis</taxon>
        <taxon>Gloeocapsopsis dulcis</taxon>
    </lineage>
</organism>
<dbReference type="Pfam" id="PF09604">
    <property type="entry name" value="Potass_KdpF"/>
    <property type="match status" value="1"/>
</dbReference>
<dbReference type="InterPro" id="IPR011726">
    <property type="entry name" value="KdpF"/>
</dbReference>
<reference evidence="2 3" key="1">
    <citation type="journal article" date="2019" name="Front. Microbiol.">
        <title>Genomic Features for Desiccation Tolerance and Sugar Biosynthesis in the Extremophile Gloeocapsopsis sp. UTEX B3054.</title>
        <authorList>
            <person name="Urrejola C."/>
            <person name="Alcorta J."/>
            <person name="Salas L."/>
            <person name="Vasquez M."/>
            <person name="Polz M.F."/>
            <person name="Vicuna R."/>
            <person name="Diez B."/>
        </authorList>
    </citation>
    <scope>NUCLEOTIDE SEQUENCE [LARGE SCALE GENOMIC DNA]</scope>
    <source>
        <strain evidence="2 3">1H9</strain>
    </source>
</reference>
<dbReference type="RefSeq" id="WP_105221510.1">
    <property type="nucleotide sequence ID" value="NZ_CAWNSU010000096.1"/>
</dbReference>
<name>A0A6N8FXM5_9CHRO</name>